<dbReference type="PANTHER" id="PTHR43731:SF14">
    <property type="entry name" value="PRESENILIN-ASSOCIATED RHOMBOID-LIKE PROTEIN, MITOCHONDRIAL"/>
    <property type="match status" value="1"/>
</dbReference>
<dbReference type="SUPFAM" id="SSF144091">
    <property type="entry name" value="Rhomboid-like"/>
    <property type="match status" value="1"/>
</dbReference>
<keyword evidence="9" id="KW-0645">Protease</keyword>
<dbReference type="InterPro" id="IPR050925">
    <property type="entry name" value="Rhomboid_protease_S54"/>
</dbReference>
<dbReference type="GO" id="GO:0006508">
    <property type="term" value="P:proteolysis"/>
    <property type="evidence" value="ECO:0007669"/>
    <property type="project" value="UniProtKB-KW"/>
</dbReference>
<feature type="transmembrane region" description="Helical" evidence="7">
    <location>
        <begin position="265"/>
        <end position="285"/>
    </location>
</feature>
<feature type="transmembrane region" description="Helical" evidence="7">
    <location>
        <begin position="158"/>
        <end position="177"/>
    </location>
</feature>
<name>A0ABU1EVZ9_9STAP</name>
<keyword evidence="5 7" id="KW-1133">Transmembrane helix</keyword>
<evidence type="ECO:0000313" key="10">
    <source>
        <dbReference type="Proteomes" id="UP001255050"/>
    </source>
</evidence>
<feature type="transmembrane region" description="Helical" evidence="7">
    <location>
        <begin position="240"/>
        <end position="259"/>
    </location>
</feature>
<organism evidence="9 10">
    <name type="scientific">Staphylococcus coagulans</name>
    <dbReference type="NCBI Taxonomy" id="74706"/>
    <lineage>
        <taxon>Bacteria</taxon>
        <taxon>Bacillati</taxon>
        <taxon>Bacillota</taxon>
        <taxon>Bacilli</taxon>
        <taxon>Bacillales</taxon>
        <taxon>Staphylococcaceae</taxon>
        <taxon>Staphylococcus</taxon>
    </lineage>
</organism>
<comment type="similarity">
    <text evidence="2">Belongs to the peptidase S54 family.</text>
</comment>
<evidence type="ECO:0000256" key="6">
    <source>
        <dbReference type="ARBA" id="ARBA00023136"/>
    </source>
</evidence>
<dbReference type="PANTHER" id="PTHR43731">
    <property type="entry name" value="RHOMBOID PROTEASE"/>
    <property type="match status" value="1"/>
</dbReference>
<feature type="transmembrane region" description="Helical" evidence="7">
    <location>
        <begin position="208"/>
        <end position="228"/>
    </location>
</feature>
<dbReference type="SUPFAM" id="SSF48452">
    <property type="entry name" value="TPR-like"/>
    <property type="match status" value="1"/>
</dbReference>
<dbReference type="Gene3D" id="1.20.1540.10">
    <property type="entry name" value="Rhomboid-like"/>
    <property type="match status" value="1"/>
</dbReference>
<proteinExistence type="inferred from homology"/>
<protein>
    <submittedName>
        <fullName evidence="9">Rhomboid family intramembrane serine protease</fullName>
        <ecNumber evidence="9">3.4.21.105</ecNumber>
    </submittedName>
</protein>
<evidence type="ECO:0000256" key="3">
    <source>
        <dbReference type="ARBA" id="ARBA00022692"/>
    </source>
</evidence>
<accession>A0ABU1EVZ9</accession>
<dbReference type="RefSeq" id="WP_309551035.1">
    <property type="nucleotide sequence ID" value="NZ_JAVJGV010000006.1"/>
</dbReference>
<dbReference type="EMBL" id="JAVJGV010000006">
    <property type="protein sequence ID" value="MDR5602296.1"/>
    <property type="molecule type" value="Genomic_DNA"/>
</dbReference>
<feature type="domain" description="Peptidase S54 rhomboid" evidence="8">
    <location>
        <begin position="199"/>
        <end position="332"/>
    </location>
</feature>
<evidence type="ECO:0000256" key="4">
    <source>
        <dbReference type="ARBA" id="ARBA00022801"/>
    </source>
</evidence>
<evidence type="ECO:0000313" key="9">
    <source>
        <dbReference type="EMBL" id="MDR5602296.1"/>
    </source>
</evidence>
<dbReference type="Gene3D" id="1.25.40.10">
    <property type="entry name" value="Tetratricopeptide repeat domain"/>
    <property type="match status" value="1"/>
</dbReference>
<reference evidence="9 10" key="1">
    <citation type="submission" date="2023-08" db="EMBL/GenBank/DDBJ databases">
        <title>Whole genome sequencing of Staphylococcus coagulans NN-2474.</title>
        <authorList>
            <person name="Kropotov V.S."/>
            <person name="Boriskina E.V."/>
            <person name="Gordinskaya N.A."/>
            <person name="Shkurkina I.S."/>
            <person name="Kryazhev D.V."/>
            <person name="Alekseeva A.E."/>
            <person name="Makhova M.A."/>
        </authorList>
    </citation>
    <scope>NUCLEOTIDE SEQUENCE [LARGE SCALE GENOMIC DNA]</scope>
    <source>
        <strain evidence="9 10">NN-2474</strain>
    </source>
</reference>
<gene>
    <name evidence="9" type="ORF">RCO12_02480</name>
</gene>
<dbReference type="EC" id="3.4.21.105" evidence="9"/>
<comment type="subcellular location">
    <subcellularLocation>
        <location evidence="1">Membrane</location>
        <topology evidence="1">Multi-pass membrane protein</topology>
    </subcellularLocation>
</comment>
<dbReference type="InterPro" id="IPR035952">
    <property type="entry name" value="Rhomboid-like_sf"/>
</dbReference>
<dbReference type="Proteomes" id="UP001255050">
    <property type="component" value="Unassembled WGS sequence"/>
</dbReference>
<evidence type="ECO:0000256" key="1">
    <source>
        <dbReference type="ARBA" id="ARBA00004141"/>
    </source>
</evidence>
<keyword evidence="4 9" id="KW-0378">Hydrolase</keyword>
<comment type="caution">
    <text evidence="9">The sequence shown here is derived from an EMBL/GenBank/DDBJ whole genome shotgun (WGS) entry which is preliminary data.</text>
</comment>
<keyword evidence="10" id="KW-1185">Reference proteome</keyword>
<dbReference type="Pfam" id="PF01694">
    <property type="entry name" value="Rhomboid"/>
    <property type="match status" value="1"/>
</dbReference>
<keyword evidence="6 7" id="KW-0472">Membrane</keyword>
<evidence type="ECO:0000259" key="8">
    <source>
        <dbReference type="Pfam" id="PF01694"/>
    </source>
</evidence>
<dbReference type="InterPro" id="IPR011990">
    <property type="entry name" value="TPR-like_helical_dom_sf"/>
</dbReference>
<evidence type="ECO:0000256" key="7">
    <source>
        <dbReference type="SAM" id="Phobius"/>
    </source>
</evidence>
<dbReference type="InterPro" id="IPR022764">
    <property type="entry name" value="Peptidase_S54_rhomboid_dom"/>
</dbReference>
<feature type="transmembrane region" description="Helical" evidence="7">
    <location>
        <begin position="316"/>
        <end position="336"/>
    </location>
</feature>
<dbReference type="GO" id="GO:0008233">
    <property type="term" value="F:peptidase activity"/>
    <property type="evidence" value="ECO:0007669"/>
    <property type="project" value="UniProtKB-KW"/>
</dbReference>
<feature type="transmembrane region" description="Helical" evidence="7">
    <location>
        <begin position="341"/>
        <end position="361"/>
    </location>
</feature>
<evidence type="ECO:0000256" key="2">
    <source>
        <dbReference type="ARBA" id="ARBA00009045"/>
    </source>
</evidence>
<sequence length="479" mass="55819">MFEEKHLWKASFLWIKYLNYECIHFDQDKGEIWLGNKKQNHIIIFKQGHFTTQELEFDKERLISHHDDITNFIGYNPNRYDVYVMTEKSFNPTQFNVHQPVRVRFHCIDSIKAFDQMSDHFLIKRNLRHKDNKTEKEYKKRVLNPNIIERAMYRFTPVTYVLIFINVLIWLIVTFFTPHHTDYEIINLGALSHFNVVHGEWYRLLSSIFLHIDFQHLLFNMLSLYIFGKLVESFVGSLKMLGIYFFSGIFGNLLSLSFITKGFSLGASGAIFGLIGALLALMIISKRFERKMMLQMILAVLIMTGITLLIQNVNVVAHLGGLIGGGLITYLGYLFVAMRKYFYILVAFTIVITIGMLVKIYTTPDINIYNQIIQDEMYSNHFSEAKDMVKQTYHNGYADDMTYYLSGLIIATQESKAEAMAEWEHGVKLFPNSTPLNYELAIANRSLGDNKKAKKYLSQVLKNDPKNKDYINLKKELDD</sequence>
<keyword evidence="3 7" id="KW-0812">Transmembrane</keyword>
<feature type="transmembrane region" description="Helical" evidence="7">
    <location>
        <begin position="292"/>
        <end position="310"/>
    </location>
</feature>
<evidence type="ECO:0000256" key="5">
    <source>
        <dbReference type="ARBA" id="ARBA00022989"/>
    </source>
</evidence>